<protein>
    <submittedName>
        <fullName evidence="2">Uncharacterized protein</fullName>
    </submittedName>
</protein>
<keyword evidence="2" id="KW-0614">Plasmid</keyword>
<keyword evidence="1" id="KW-0812">Transmembrane</keyword>
<dbReference type="Proteomes" id="UP000501849">
    <property type="component" value="Plasmid unnamed1"/>
</dbReference>
<feature type="transmembrane region" description="Helical" evidence="1">
    <location>
        <begin position="14"/>
        <end position="30"/>
    </location>
</feature>
<keyword evidence="3" id="KW-1185">Reference proteome</keyword>
<accession>A0A6H0RWJ7</accession>
<evidence type="ECO:0000256" key="1">
    <source>
        <dbReference type="SAM" id="Phobius"/>
    </source>
</evidence>
<dbReference type="RefSeq" id="WP_168140425.1">
    <property type="nucleotide sequence ID" value="NZ_CP038797.1"/>
</dbReference>
<proteinExistence type="predicted"/>
<evidence type="ECO:0000313" key="2">
    <source>
        <dbReference type="EMBL" id="QIV79642.1"/>
    </source>
</evidence>
<feature type="transmembrane region" description="Helical" evidence="1">
    <location>
        <begin position="122"/>
        <end position="143"/>
    </location>
</feature>
<feature type="transmembrane region" description="Helical" evidence="1">
    <location>
        <begin position="42"/>
        <end position="66"/>
    </location>
</feature>
<reference evidence="2 3" key="1">
    <citation type="submission" date="2019-04" db="EMBL/GenBank/DDBJ databases">
        <title>Draft, Whole-Genome Sequence of the Anthracene-degrading Mycobacterium frederiksbergense LB501T, Isolated from a Polycyclic Aromatic Hydrocarbon (PAH)-Contaminated Soil.</title>
        <authorList>
            <person name="Augelletti F."/>
        </authorList>
    </citation>
    <scope>NUCLEOTIDE SEQUENCE [LARGE SCALE GENOMIC DNA]</scope>
    <source>
        <strain evidence="2 3">LB 501T</strain>
        <plasmid evidence="2 3">unnamed1</plasmid>
    </source>
</reference>
<organism evidence="2 3">
    <name type="scientific">Mycolicibacterium frederiksbergense</name>
    <dbReference type="NCBI Taxonomy" id="117567"/>
    <lineage>
        <taxon>Bacteria</taxon>
        <taxon>Bacillati</taxon>
        <taxon>Actinomycetota</taxon>
        <taxon>Actinomycetes</taxon>
        <taxon>Mycobacteriales</taxon>
        <taxon>Mycobacteriaceae</taxon>
        <taxon>Mycolicibacterium</taxon>
    </lineage>
</organism>
<dbReference type="EMBL" id="CP038797">
    <property type="protein sequence ID" value="QIV79642.1"/>
    <property type="molecule type" value="Genomic_DNA"/>
</dbReference>
<sequence>MPEPSGWQSGQRKWGWAAVALVVIGGWLVFRGAEATMRGNYLTTAVVAGWIAPLLLGVVALMRVSIWPTSLRASVDTTGTKLRPDIWMGVLLLIGGILAIPSAVLIVIFVPRGEIDLPMSRGMQIFLPIVMVCALLVLIPGLVKIFRGRGAGYIKLTPYQVEYADVELTRFAVWEDVDAVVDHVERMKTRKPVVLRQRDGNDLVVEGLDLYVAGGAPLYWMIRHYWLNPDDRAELVDGRALERLKAGRFDIDETNASNS</sequence>
<dbReference type="AlphaFoldDB" id="A0A6H0RWJ7"/>
<gene>
    <name evidence="2" type="ORF">EXE63_00950</name>
</gene>
<keyword evidence="1" id="KW-0472">Membrane</keyword>
<geneLocation type="plasmid" evidence="2 3">
    <name>unnamed1</name>
</geneLocation>
<dbReference type="KEGG" id="mfre:EXE63_00950"/>
<evidence type="ECO:0000313" key="3">
    <source>
        <dbReference type="Proteomes" id="UP000501849"/>
    </source>
</evidence>
<keyword evidence="1" id="KW-1133">Transmembrane helix</keyword>
<feature type="transmembrane region" description="Helical" evidence="1">
    <location>
        <begin position="86"/>
        <end position="110"/>
    </location>
</feature>
<name>A0A6H0RWJ7_9MYCO</name>